<evidence type="ECO:0000313" key="2">
    <source>
        <dbReference type="EMBL" id="QPR74890.1"/>
    </source>
</evidence>
<dbReference type="AlphaFoldDB" id="A0A8B5Y8U3"/>
<feature type="transmembrane region" description="Helical" evidence="1">
    <location>
        <begin position="179"/>
        <end position="201"/>
    </location>
</feature>
<evidence type="ECO:0000256" key="1">
    <source>
        <dbReference type="SAM" id="Phobius"/>
    </source>
</evidence>
<feature type="transmembrane region" description="Helical" evidence="1">
    <location>
        <begin position="20"/>
        <end position="39"/>
    </location>
</feature>
<protein>
    <submittedName>
        <fullName evidence="3">Uncharacterized protein</fullName>
    </submittedName>
</protein>
<accession>A0A8B5Y8U3</accession>
<gene>
    <name evidence="3" type="ORF">CHCC16736_1411</name>
    <name evidence="2" type="ORF">I6G80_11865</name>
</gene>
<sequence length="227" mass="26340">MLRRIQDVKKRKGIRWSFVLWGGGLLTLILLLIVFMMAGDFAVSVHILMLIGYVIFAIPIYVFFYYPIKPKRDNLYLWLDSPYGRDEDLISDLSKIPVNNTLTNLDTLSRRLLVYANFDVKKLRLLKAYFRTLYAESQGETFLKAAFAIFCGPVIIYALNNFDSLMLFKPIEFQDVNPTFLTLFNILAAIFYLCGFLFKMIRGITTNKKRNRLVEEVIDACISNLKD</sequence>
<evidence type="ECO:0000313" key="5">
    <source>
        <dbReference type="Proteomes" id="UP000595038"/>
    </source>
</evidence>
<reference evidence="3 4" key="1">
    <citation type="submission" date="2019-06" db="EMBL/GenBank/DDBJ databases">
        <title>Genome sequence analysis of &gt;100 Bacillus licheniformis strains suggests intrinsic resistance to this species.</title>
        <authorList>
            <person name="Wels M."/>
            <person name="Siezen R.J."/>
            <person name="Johansen E."/>
            <person name="Stuer-Lauridsen B."/>
            <person name="Bjerre K."/>
            <person name="Nielsen B.K.K."/>
        </authorList>
    </citation>
    <scope>NUCLEOTIDE SEQUENCE [LARGE SCALE GENOMIC DNA]</scope>
    <source>
        <strain evidence="3 4">BAC-16736</strain>
    </source>
</reference>
<dbReference type="SUPFAM" id="SSF103473">
    <property type="entry name" value="MFS general substrate transporter"/>
    <property type="match status" value="1"/>
</dbReference>
<evidence type="ECO:0000313" key="3">
    <source>
        <dbReference type="EMBL" id="TWL23703.1"/>
    </source>
</evidence>
<proteinExistence type="predicted"/>
<keyword evidence="1" id="KW-0812">Transmembrane</keyword>
<dbReference type="EMBL" id="CP065647">
    <property type="protein sequence ID" value="QPR74890.1"/>
    <property type="molecule type" value="Genomic_DNA"/>
</dbReference>
<name>A0A8B5Y8U3_BACLI</name>
<organism evidence="3 4">
    <name type="scientific">Bacillus licheniformis</name>
    <dbReference type="NCBI Taxonomy" id="1402"/>
    <lineage>
        <taxon>Bacteria</taxon>
        <taxon>Bacillati</taxon>
        <taxon>Bacillota</taxon>
        <taxon>Bacilli</taxon>
        <taxon>Bacillales</taxon>
        <taxon>Bacillaceae</taxon>
        <taxon>Bacillus</taxon>
    </lineage>
</organism>
<reference evidence="2 5" key="2">
    <citation type="submission" date="2020-12" db="EMBL/GenBank/DDBJ databases">
        <title>FDA dAtabase for Regulatory Grade micrObial Sequences (FDA-ARGOS): Supporting development and validation of Infectious Disease Dx tests.</title>
        <authorList>
            <person name="Nelson B."/>
            <person name="Plummer A."/>
            <person name="Tallon L."/>
            <person name="Sadzewicz L."/>
            <person name="Zhao X."/>
            <person name="Boylan J."/>
            <person name="Ott S."/>
            <person name="Bowen H."/>
            <person name="Vavikolanu K."/>
            <person name="Mehta A."/>
            <person name="Aluvathingal J."/>
            <person name="Nadendla S."/>
            <person name="Myers T."/>
            <person name="Yan Y."/>
            <person name="Sichtig H."/>
        </authorList>
    </citation>
    <scope>NUCLEOTIDE SEQUENCE [LARGE SCALE GENOMIC DNA]</scope>
    <source>
        <strain evidence="2 5">FDAARGOS_923</strain>
    </source>
</reference>
<dbReference type="Proteomes" id="UP000435910">
    <property type="component" value="Unassembled WGS sequence"/>
</dbReference>
<dbReference type="InterPro" id="IPR036259">
    <property type="entry name" value="MFS_trans_sf"/>
</dbReference>
<keyword evidence="1" id="KW-0472">Membrane</keyword>
<keyword evidence="1" id="KW-1133">Transmembrane helix</keyword>
<feature type="transmembrane region" description="Helical" evidence="1">
    <location>
        <begin position="45"/>
        <end position="66"/>
    </location>
</feature>
<dbReference type="RefSeq" id="WP_126043048.1">
    <property type="nucleotide sequence ID" value="NZ_CAMFKN010000004.1"/>
</dbReference>
<evidence type="ECO:0000313" key="4">
    <source>
        <dbReference type="Proteomes" id="UP000435910"/>
    </source>
</evidence>
<dbReference type="Proteomes" id="UP000595038">
    <property type="component" value="Chromosome"/>
</dbReference>
<dbReference type="EMBL" id="NILC01000028">
    <property type="protein sequence ID" value="TWL23703.1"/>
    <property type="molecule type" value="Genomic_DNA"/>
</dbReference>
<feature type="transmembrane region" description="Helical" evidence="1">
    <location>
        <begin position="141"/>
        <end position="159"/>
    </location>
</feature>